<name>A0A1E1X8T4_9ACAR</name>
<dbReference type="InterPro" id="IPR003150">
    <property type="entry name" value="DNA-bd_RFX"/>
</dbReference>
<dbReference type="PANTHER" id="PTHR12619:SF21">
    <property type="entry name" value="RFX-TYPE WINGED-HELIX DOMAIN-CONTAINING PROTEIN"/>
    <property type="match status" value="1"/>
</dbReference>
<accession>A0A1E1X8T4</accession>
<reference evidence="4" key="1">
    <citation type="journal article" date="2017" name="Front. Cell. Infect. Microbiol.">
        <title>The Distinct Transcriptional Response of the Midgut of Amblyomma sculptum and Amblyomma aureolatum Ticks to Rickettsia rickettsii Correlates to Their Differences in Susceptibility to Infection.</title>
        <authorList>
            <person name="Martins L.A."/>
            <person name="Galletti M.F.B.M."/>
            <person name="Ribeiro J.M."/>
            <person name="Fujita A."/>
            <person name="Costa F.B."/>
            <person name="Labruna M.B."/>
            <person name="Daffre S."/>
            <person name="Fogaca A.C."/>
        </authorList>
    </citation>
    <scope>NUCLEOTIDE SEQUENCE</scope>
</reference>
<feature type="compositionally biased region" description="Polar residues" evidence="2">
    <location>
        <begin position="512"/>
        <end position="534"/>
    </location>
</feature>
<keyword evidence="1 4" id="KW-0238">DNA-binding</keyword>
<feature type="region of interest" description="Disordered" evidence="2">
    <location>
        <begin position="306"/>
        <end position="401"/>
    </location>
</feature>
<evidence type="ECO:0000259" key="3">
    <source>
        <dbReference type="PROSITE" id="PS51526"/>
    </source>
</evidence>
<dbReference type="Pfam" id="PF18326">
    <property type="entry name" value="RFX5_N"/>
    <property type="match status" value="1"/>
</dbReference>
<proteinExistence type="evidence at transcript level"/>
<dbReference type="PANTHER" id="PTHR12619">
    <property type="entry name" value="RFX TRANSCRIPTION FACTOR FAMILY"/>
    <property type="match status" value="1"/>
</dbReference>
<evidence type="ECO:0000256" key="1">
    <source>
        <dbReference type="ARBA" id="ARBA00023125"/>
    </source>
</evidence>
<feature type="region of interest" description="Disordered" evidence="2">
    <location>
        <begin position="836"/>
        <end position="911"/>
    </location>
</feature>
<feature type="compositionally biased region" description="Polar residues" evidence="2">
    <location>
        <begin position="1019"/>
        <end position="1032"/>
    </location>
</feature>
<dbReference type="InterPro" id="IPR036390">
    <property type="entry name" value="WH_DNA-bd_sf"/>
</dbReference>
<dbReference type="GO" id="GO:0000978">
    <property type="term" value="F:RNA polymerase II cis-regulatory region sequence-specific DNA binding"/>
    <property type="evidence" value="ECO:0007669"/>
    <property type="project" value="TreeGrafter"/>
</dbReference>
<dbReference type="InterPro" id="IPR036388">
    <property type="entry name" value="WH-like_DNA-bd_sf"/>
</dbReference>
<feature type="region of interest" description="Disordered" evidence="2">
    <location>
        <begin position="802"/>
        <end position="822"/>
    </location>
</feature>
<feature type="compositionally biased region" description="Polar residues" evidence="2">
    <location>
        <begin position="354"/>
        <end position="372"/>
    </location>
</feature>
<evidence type="ECO:0000313" key="4">
    <source>
        <dbReference type="EMBL" id="JAT95431.1"/>
    </source>
</evidence>
<feature type="compositionally biased region" description="Low complexity" evidence="2">
    <location>
        <begin position="839"/>
        <end position="850"/>
    </location>
</feature>
<feature type="compositionally biased region" description="Basic and acidic residues" evidence="2">
    <location>
        <begin position="334"/>
        <end position="353"/>
    </location>
</feature>
<feature type="region of interest" description="Disordered" evidence="2">
    <location>
        <begin position="509"/>
        <end position="535"/>
    </location>
</feature>
<dbReference type="AlphaFoldDB" id="A0A1E1X8T4"/>
<dbReference type="SUPFAM" id="SSF46785">
    <property type="entry name" value="Winged helix' DNA-binding domain"/>
    <property type="match status" value="1"/>
</dbReference>
<feature type="non-terminal residue" evidence="4">
    <location>
        <position position="1"/>
    </location>
</feature>
<feature type="domain" description="RFX-type winged-helix" evidence="3">
    <location>
        <begin position="148"/>
        <end position="223"/>
    </location>
</feature>
<sequence length="1239" mass="132540">DPTKTKTLKKEKASVKSEVGCCVKDELPEVEAADCAIDVSSHLSNGIDFKENVPGTENMGMFSGTLETETTKPVRNNWMKSHIEQSISEEARKKIAALIEDVGQLSDIEKLFLYLQLPTGTPVEADPLKQKCSGNPLGKKADAEVAQTYTWIQSHLEEDPETSLPKQEVYEEYRSFFEKNKIEPLCAADFGKVMKHVFPSVRPRRLGTRGNSRYCYSGLRKKCEMKSPALPDLLSASDDSLTKECPRDGSEEELSQASWLLVREWAEKVLSNKFPTMRHLARHLVDSTFVDARSVAAVAVLSAKALGTDKASQASSTPRGPGKRREAQQQLQRKLQEKKRLGDQKRKLTEQRSHSAQSSQCSTPVEGRSQQQQHRRVLAATPQGKRDQASPSLVSSDGDVVRRLKEEPVEPKLHTSAPPANNIIFVPTVQSLQLGTQEPAGSSNGAVVTAAAGCKYKKIQPKPAACRSTAVVLHFSREAGPVATPTAEVVPSSQSPVVVCADPIAEAGGPSNGSKLSSIASQVSKDGASSNSSDWDAKLGTEVSVGTMKRHSEDGETLLCKRRHTEERSRTPRLEAAGLDLLLPTQGAVKEEMCVVHLEKEVLNEYYGNSSYDTSILEKLASKDELSQGAVSNEVTAQAGGDASKAHFVDTAELSQLRMLLERTLPISYQRKDSAKLQSMGKQNAGLDCSIDPTLLLGLGDLKNGTTLKQVTVPQNNASSSTVHWKTSAWTHLLSKSTGQQPQDDLSAISLDGLVKVKDTVADAGNLVCDPSIQTSLDQVLAGTGQVSFAPVPCSPSTRGRFFTPISPQTTPHPEGILPSLSSPVMAASTDMVSVAVGTSSQPPSATSSPFVSPRGTPVPWTRSRHSSGQSGYGGTPRQTPFQSVDSGVSSVSGSPFVSPQSTPVTAGRVRHNVGYNPSKVVTFTNGGYNTVLPGRARHSSGPGGPPSQLVSPRSAPLSPMVGESGTQTSGFSFPAVGETPTLLRSRHNSASSIPPPSPQSAPLSPLVSSCPPPAPSLNDCSSLVPSDTDSGMGQPPSSPSWMAGLKESIANAPPLWASSSSARQRHASGPVLPHRLSMATSSGGDPLAHEIQEYLKNTTLASGAPAANRSRSVPVHQMLLLQEEMESQGPSAAIDSFSKSYPATPSMGQCFSFPQQPAAAADPLTYTGTDTLAQQEDVFLASDWNSTLENEPAMKFEDNDDFDAELQSTLEDLKDCDEFSKFAKELDFNAENEDDEMT</sequence>
<dbReference type="EMBL" id="GFAC01003757">
    <property type="protein sequence ID" value="JAT95431.1"/>
    <property type="molecule type" value="mRNA"/>
</dbReference>
<dbReference type="GO" id="GO:0000981">
    <property type="term" value="F:DNA-binding transcription factor activity, RNA polymerase II-specific"/>
    <property type="evidence" value="ECO:0007669"/>
    <property type="project" value="TreeGrafter"/>
</dbReference>
<dbReference type="Pfam" id="PF02257">
    <property type="entry name" value="RFX_DNA_binding"/>
    <property type="match status" value="1"/>
</dbReference>
<evidence type="ECO:0000256" key="2">
    <source>
        <dbReference type="SAM" id="MobiDB-lite"/>
    </source>
</evidence>
<organism evidence="4">
    <name type="scientific">Amblyomma aureolatum</name>
    <dbReference type="NCBI Taxonomy" id="187763"/>
    <lineage>
        <taxon>Eukaryota</taxon>
        <taxon>Metazoa</taxon>
        <taxon>Ecdysozoa</taxon>
        <taxon>Arthropoda</taxon>
        <taxon>Chelicerata</taxon>
        <taxon>Arachnida</taxon>
        <taxon>Acari</taxon>
        <taxon>Parasitiformes</taxon>
        <taxon>Ixodida</taxon>
        <taxon>Ixodoidea</taxon>
        <taxon>Ixodidae</taxon>
        <taxon>Amblyomminae</taxon>
        <taxon>Amblyomma</taxon>
    </lineage>
</organism>
<dbReference type="FunFam" id="1.10.10.10:FF:000422">
    <property type="entry name" value="DNA-binding protein RFX7"/>
    <property type="match status" value="1"/>
</dbReference>
<feature type="compositionally biased region" description="Low complexity" evidence="2">
    <location>
        <begin position="1001"/>
        <end position="1010"/>
    </location>
</feature>
<dbReference type="PROSITE" id="PS51526">
    <property type="entry name" value="RFX_DBD"/>
    <property type="match status" value="1"/>
</dbReference>
<dbReference type="Gene3D" id="1.10.10.10">
    <property type="entry name" value="Winged helix-like DNA-binding domain superfamily/Winged helix DNA-binding domain"/>
    <property type="match status" value="1"/>
</dbReference>
<feature type="region of interest" description="Disordered" evidence="2">
    <location>
        <begin position="932"/>
        <end position="1044"/>
    </location>
</feature>
<dbReference type="Gene3D" id="6.10.140.1290">
    <property type="match status" value="1"/>
</dbReference>
<feature type="compositionally biased region" description="Low complexity" evidence="2">
    <location>
        <begin position="882"/>
        <end position="902"/>
    </location>
</feature>
<dbReference type="InterPro" id="IPR039779">
    <property type="entry name" value="RFX-like"/>
</dbReference>
<protein>
    <submittedName>
        <fullName evidence="4">Putative rfx dna-binding domain protein</fullName>
    </submittedName>
</protein>